<comment type="catalytic activity">
    <reaction evidence="1">
        <text>[protein]-peptidylproline (omega=180) = [protein]-peptidylproline (omega=0)</text>
        <dbReference type="Rhea" id="RHEA:16237"/>
        <dbReference type="Rhea" id="RHEA-COMP:10747"/>
        <dbReference type="Rhea" id="RHEA-COMP:10748"/>
        <dbReference type="ChEBI" id="CHEBI:83833"/>
        <dbReference type="ChEBI" id="CHEBI:83834"/>
        <dbReference type="EC" id="5.2.1.8"/>
    </reaction>
</comment>
<evidence type="ECO:0000313" key="10">
    <source>
        <dbReference type="Proteomes" id="UP000199373"/>
    </source>
</evidence>
<dbReference type="EMBL" id="FOIQ01000005">
    <property type="protein sequence ID" value="SEW20161.1"/>
    <property type="molecule type" value="Genomic_DNA"/>
</dbReference>
<evidence type="ECO:0000256" key="5">
    <source>
        <dbReference type="ARBA" id="ARBA00022490"/>
    </source>
</evidence>
<dbReference type="GO" id="GO:0005737">
    <property type="term" value="C:cytoplasm"/>
    <property type="evidence" value="ECO:0007669"/>
    <property type="project" value="UniProtKB-SubCell"/>
</dbReference>
<accession>A0A1I0PZV8</accession>
<dbReference type="Proteomes" id="UP000199373">
    <property type="component" value="Unassembled WGS sequence"/>
</dbReference>
<keyword evidence="5" id="KW-0963">Cytoplasm</keyword>
<dbReference type="AlphaFoldDB" id="A0A1I0PZV8"/>
<dbReference type="Gene3D" id="3.10.50.40">
    <property type="match status" value="1"/>
</dbReference>
<dbReference type="SUPFAM" id="SSF54534">
    <property type="entry name" value="FKBP-like"/>
    <property type="match status" value="1"/>
</dbReference>
<gene>
    <name evidence="9" type="ORF">SAMN04487850_2099</name>
</gene>
<dbReference type="PANTHER" id="PTHR47861:SF3">
    <property type="entry name" value="FKBP-TYPE PEPTIDYL-PROLYL CIS-TRANS ISOMERASE SLYD"/>
    <property type="match status" value="1"/>
</dbReference>
<evidence type="ECO:0000256" key="6">
    <source>
        <dbReference type="ARBA" id="ARBA00023110"/>
    </source>
</evidence>
<keyword evidence="6" id="KW-0697">Rotamase</keyword>
<keyword evidence="10" id="KW-1185">Reference proteome</keyword>
<comment type="subcellular location">
    <subcellularLocation>
        <location evidence="2">Cytoplasm</location>
    </subcellularLocation>
</comment>
<protein>
    <recommendedName>
        <fullName evidence="4">peptidylprolyl isomerase</fullName>
        <ecNumber evidence="4">5.2.1.8</ecNumber>
    </recommendedName>
</protein>
<evidence type="ECO:0000256" key="3">
    <source>
        <dbReference type="ARBA" id="ARBA00006577"/>
    </source>
</evidence>
<keyword evidence="8 9" id="KW-0413">Isomerase</keyword>
<comment type="similarity">
    <text evidence="3">Belongs to the FKBP-type PPIase family.</text>
</comment>
<evidence type="ECO:0000256" key="1">
    <source>
        <dbReference type="ARBA" id="ARBA00000971"/>
    </source>
</evidence>
<evidence type="ECO:0000256" key="8">
    <source>
        <dbReference type="ARBA" id="ARBA00023235"/>
    </source>
</evidence>
<dbReference type="Gene3D" id="2.40.10.330">
    <property type="match status" value="1"/>
</dbReference>
<reference evidence="9 10" key="1">
    <citation type="submission" date="2016-10" db="EMBL/GenBank/DDBJ databases">
        <authorList>
            <person name="de Groot N.N."/>
        </authorList>
    </citation>
    <scope>NUCLEOTIDE SEQUENCE [LARGE SCALE GENOMIC DNA]</scope>
    <source>
        <strain evidence="9 10">TC2-24</strain>
    </source>
</reference>
<evidence type="ECO:0000256" key="4">
    <source>
        <dbReference type="ARBA" id="ARBA00013194"/>
    </source>
</evidence>
<organism evidence="9 10">
    <name type="scientific">Prevotella aff. ruminicola Tc2-24</name>
    <dbReference type="NCBI Taxonomy" id="81582"/>
    <lineage>
        <taxon>Bacteria</taxon>
        <taxon>Pseudomonadati</taxon>
        <taxon>Bacteroidota</taxon>
        <taxon>Bacteroidia</taxon>
        <taxon>Bacteroidales</taxon>
        <taxon>Prevotellaceae</taxon>
        <taxon>Prevotella</taxon>
    </lineage>
</organism>
<sequence length="216" mass="23684">MDKPQNRFISVVYQLYTITDGQKNLEEQTGEERPFELITGFGIALDRFEEEVIKHEKGATFDFTLQPAEAFGVYDPEGVHKLGREVFTINGHFDHDNIFEGAVITLMGADDQRFMAKVQKIEEDGVTIDTNHPLAGKVLNFTGTVVENREATQEEVQALIKQMTGGCGCGCGHHHGDGCDCGHEHGDGCDCGHEHDGGCDCDDHHHGDGCGCGHCH</sequence>
<evidence type="ECO:0000256" key="2">
    <source>
        <dbReference type="ARBA" id="ARBA00004496"/>
    </source>
</evidence>
<dbReference type="InterPro" id="IPR048261">
    <property type="entry name" value="SlpA/SlyD-like_ins_sf"/>
</dbReference>
<name>A0A1I0PZV8_9BACT</name>
<evidence type="ECO:0000256" key="7">
    <source>
        <dbReference type="ARBA" id="ARBA00023186"/>
    </source>
</evidence>
<dbReference type="GO" id="GO:0003755">
    <property type="term" value="F:peptidyl-prolyl cis-trans isomerase activity"/>
    <property type="evidence" value="ECO:0007669"/>
    <property type="project" value="UniProtKB-KW"/>
</dbReference>
<proteinExistence type="inferred from homology"/>
<dbReference type="PANTHER" id="PTHR47861">
    <property type="entry name" value="FKBP-TYPE PEPTIDYL-PROLYL CIS-TRANS ISOMERASE SLYD"/>
    <property type="match status" value="1"/>
</dbReference>
<dbReference type="EC" id="5.2.1.8" evidence="4"/>
<evidence type="ECO:0000313" key="9">
    <source>
        <dbReference type="EMBL" id="SEW20161.1"/>
    </source>
</evidence>
<keyword evidence="7" id="KW-0143">Chaperone</keyword>
<dbReference type="RefSeq" id="WP_091901104.1">
    <property type="nucleotide sequence ID" value="NZ_FOIQ01000005.1"/>
</dbReference>
<dbReference type="InterPro" id="IPR046357">
    <property type="entry name" value="PPIase_dom_sf"/>
</dbReference>